<accession>A0A5J4Z9M4</accession>
<sequence>MKTPHCLTGDPDHVHLTLTRGSRPSNRQCIRVSSFRSIANTSTRGLCSRRAFAHALQHTGATEYSLAYPCAEHLVDGVQGTEVHRVRKSVLLYTPPNPKLFVPVSSGYPRDPNTFPNQAIHKCTCSRTPREAPLVHRHLGSAPLLRAPENGAYSFLVASTRARQGAFRINLRRTQT</sequence>
<reference evidence="2" key="1">
    <citation type="journal article" date="2019" name="Nat. Commun.">
        <title>Expansion of phycobilisome linker gene families in mesophilic red algae.</title>
        <authorList>
            <person name="Lee J."/>
            <person name="Kim D."/>
            <person name="Bhattacharya D."/>
            <person name="Yoon H.S."/>
        </authorList>
    </citation>
    <scope>NUCLEOTIDE SEQUENCE [LARGE SCALE GENOMIC DNA]</scope>
    <source>
        <strain evidence="2">CCMP 1328</strain>
    </source>
</reference>
<name>A0A5J4Z9M4_PORPP</name>
<dbReference type="AlphaFoldDB" id="A0A5J4Z9M4"/>
<evidence type="ECO:0000313" key="2">
    <source>
        <dbReference type="Proteomes" id="UP000324585"/>
    </source>
</evidence>
<dbReference type="Proteomes" id="UP000324585">
    <property type="component" value="Unassembled WGS sequence"/>
</dbReference>
<proteinExistence type="predicted"/>
<keyword evidence="2" id="KW-1185">Reference proteome</keyword>
<dbReference type="EMBL" id="VRMN01000001">
    <property type="protein sequence ID" value="KAA8499453.1"/>
    <property type="molecule type" value="Genomic_DNA"/>
</dbReference>
<organism evidence="1 2">
    <name type="scientific">Porphyridium purpureum</name>
    <name type="common">Red alga</name>
    <name type="synonym">Porphyridium cruentum</name>
    <dbReference type="NCBI Taxonomy" id="35688"/>
    <lineage>
        <taxon>Eukaryota</taxon>
        <taxon>Rhodophyta</taxon>
        <taxon>Bangiophyceae</taxon>
        <taxon>Porphyridiales</taxon>
        <taxon>Porphyridiaceae</taxon>
        <taxon>Porphyridium</taxon>
    </lineage>
</organism>
<comment type="caution">
    <text evidence="1">The sequence shown here is derived from an EMBL/GenBank/DDBJ whole genome shotgun (WGS) entry which is preliminary data.</text>
</comment>
<evidence type="ECO:0000313" key="1">
    <source>
        <dbReference type="EMBL" id="KAA8499453.1"/>
    </source>
</evidence>
<gene>
    <name evidence="1" type="ORF">FVE85_7038</name>
</gene>
<protein>
    <submittedName>
        <fullName evidence="1">Uncharacterized protein</fullName>
    </submittedName>
</protein>